<proteinExistence type="predicted"/>
<evidence type="ECO:0000256" key="1">
    <source>
        <dbReference type="SAM" id="MobiDB-lite"/>
    </source>
</evidence>
<comment type="caution">
    <text evidence="2">The sequence shown here is derived from an EMBL/GenBank/DDBJ whole genome shotgun (WGS) entry which is preliminary data.</text>
</comment>
<gene>
    <name evidence="2" type="ORF">HZH66_001088</name>
</gene>
<feature type="region of interest" description="Disordered" evidence="1">
    <location>
        <begin position="79"/>
        <end position="101"/>
    </location>
</feature>
<name>A0A834KSN7_VESVU</name>
<organism evidence="2 3">
    <name type="scientific">Vespula vulgaris</name>
    <name type="common">Yellow jacket</name>
    <name type="synonym">Wasp</name>
    <dbReference type="NCBI Taxonomy" id="7454"/>
    <lineage>
        <taxon>Eukaryota</taxon>
        <taxon>Metazoa</taxon>
        <taxon>Ecdysozoa</taxon>
        <taxon>Arthropoda</taxon>
        <taxon>Hexapoda</taxon>
        <taxon>Insecta</taxon>
        <taxon>Pterygota</taxon>
        <taxon>Neoptera</taxon>
        <taxon>Endopterygota</taxon>
        <taxon>Hymenoptera</taxon>
        <taxon>Apocrita</taxon>
        <taxon>Aculeata</taxon>
        <taxon>Vespoidea</taxon>
        <taxon>Vespidae</taxon>
        <taxon>Vespinae</taxon>
        <taxon>Vespula</taxon>
    </lineage>
</organism>
<accession>A0A834KSN7</accession>
<dbReference type="AlphaFoldDB" id="A0A834KSN7"/>
<evidence type="ECO:0000313" key="2">
    <source>
        <dbReference type="EMBL" id="KAF7412192.1"/>
    </source>
</evidence>
<keyword evidence="3" id="KW-1185">Reference proteome</keyword>
<reference evidence="2" key="1">
    <citation type="journal article" date="2020" name="G3 (Bethesda)">
        <title>High-Quality Assemblies for Three Invasive Social Wasps from the &lt;i&gt;Vespula&lt;/i&gt; Genus.</title>
        <authorList>
            <person name="Harrop T.W.R."/>
            <person name="Guhlin J."/>
            <person name="McLaughlin G.M."/>
            <person name="Permina E."/>
            <person name="Stockwell P."/>
            <person name="Gilligan J."/>
            <person name="Le Lec M.F."/>
            <person name="Gruber M.A.M."/>
            <person name="Quinn O."/>
            <person name="Lovegrove M."/>
            <person name="Duncan E.J."/>
            <person name="Remnant E.J."/>
            <person name="Van Eeckhoven J."/>
            <person name="Graham B."/>
            <person name="Knapp R.A."/>
            <person name="Langford K.W."/>
            <person name="Kronenberg Z."/>
            <person name="Press M.O."/>
            <person name="Eacker S.M."/>
            <person name="Wilson-Rankin E.E."/>
            <person name="Purcell J."/>
            <person name="Lester P.J."/>
            <person name="Dearden P.K."/>
        </authorList>
    </citation>
    <scope>NUCLEOTIDE SEQUENCE</scope>
    <source>
        <strain evidence="2">Marl-1</strain>
    </source>
</reference>
<evidence type="ECO:0000313" key="3">
    <source>
        <dbReference type="Proteomes" id="UP000614350"/>
    </source>
</evidence>
<dbReference type="EMBL" id="JACSEA010000001">
    <property type="protein sequence ID" value="KAF7412192.1"/>
    <property type="molecule type" value="Genomic_DNA"/>
</dbReference>
<sequence>MLRTKSVISALSVRRDPASRRILRTGLVQKGPTEIKFNWDFPCEAYVTLSYVTLRRTMKYATLSATVAATLWRSTPYFQATQSQPPSAHPLTTSYPTLPHR</sequence>
<protein>
    <submittedName>
        <fullName evidence="2">Uncharacterized protein</fullName>
    </submittedName>
</protein>
<dbReference type="Proteomes" id="UP000614350">
    <property type="component" value="Unassembled WGS sequence"/>
</dbReference>